<dbReference type="SMART" id="SM00342">
    <property type="entry name" value="HTH_ARAC"/>
    <property type="match status" value="1"/>
</dbReference>
<dbReference type="InterPro" id="IPR011006">
    <property type="entry name" value="CheY-like_superfamily"/>
</dbReference>
<dbReference type="PANTHER" id="PTHR43280:SF2">
    <property type="entry name" value="HTH-TYPE TRANSCRIPTIONAL REGULATOR EXSA"/>
    <property type="match status" value="1"/>
</dbReference>
<evidence type="ECO:0000256" key="3">
    <source>
        <dbReference type="ARBA" id="ARBA00023163"/>
    </source>
</evidence>
<dbReference type="SUPFAM" id="SSF46689">
    <property type="entry name" value="Homeodomain-like"/>
    <property type="match status" value="2"/>
</dbReference>
<keyword evidence="1" id="KW-0805">Transcription regulation</keyword>
<dbReference type="EMBL" id="VCIW01000001">
    <property type="protein sequence ID" value="TLS53844.1"/>
    <property type="molecule type" value="Genomic_DNA"/>
</dbReference>
<dbReference type="PROSITE" id="PS01124">
    <property type="entry name" value="HTH_ARAC_FAMILY_2"/>
    <property type="match status" value="1"/>
</dbReference>
<dbReference type="PANTHER" id="PTHR43280">
    <property type="entry name" value="ARAC-FAMILY TRANSCRIPTIONAL REGULATOR"/>
    <property type="match status" value="1"/>
</dbReference>
<evidence type="ECO:0000259" key="5">
    <source>
        <dbReference type="PROSITE" id="PS01124"/>
    </source>
</evidence>
<dbReference type="CDD" id="cd17536">
    <property type="entry name" value="REC_YesN-like"/>
    <property type="match status" value="1"/>
</dbReference>
<dbReference type="SMART" id="SM00448">
    <property type="entry name" value="REC"/>
    <property type="match status" value="1"/>
</dbReference>
<dbReference type="InterPro" id="IPR020449">
    <property type="entry name" value="Tscrpt_reg_AraC-type_HTH"/>
</dbReference>
<proteinExistence type="predicted"/>
<dbReference type="GO" id="GO:0003700">
    <property type="term" value="F:DNA-binding transcription factor activity"/>
    <property type="evidence" value="ECO:0007669"/>
    <property type="project" value="InterPro"/>
</dbReference>
<dbReference type="PRINTS" id="PR00032">
    <property type="entry name" value="HTHARAC"/>
</dbReference>
<dbReference type="InterPro" id="IPR001789">
    <property type="entry name" value="Sig_transdc_resp-reg_receiver"/>
</dbReference>
<organism evidence="7 8">
    <name type="scientific">Paenibacillus antri</name>
    <dbReference type="NCBI Taxonomy" id="2582848"/>
    <lineage>
        <taxon>Bacteria</taxon>
        <taxon>Bacillati</taxon>
        <taxon>Bacillota</taxon>
        <taxon>Bacilli</taxon>
        <taxon>Bacillales</taxon>
        <taxon>Paenibacillaceae</taxon>
        <taxon>Paenibacillus</taxon>
    </lineage>
</organism>
<dbReference type="PROSITE" id="PS00041">
    <property type="entry name" value="HTH_ARAC_FAMILY_1"/>
    <property type="match status" value="1"/>
</dbReference>
<evidence type="ECO:0000256" key="1">
    <source>
        <dbReference type="ARBA" id="ARBA00023015"/>
    </source>
</evidence>
<evidence type="ECO:0000259" key="6">
    <source>
        <dbReference type="PROSITE" id="PS50110"/>
    </source>
</evidence>
<protein>
    <submittedName>
        <fullName evidence="7">Response regulator</fullName>
    </submittedName>
</protein>
<evidence type="ECO:0000313" key="7">
    <source>
        <dbReference type="EMBL" id="TLS53844.1"/>
    </source>
</evidence>
<keyword evidence="8" id="KW-1185">Reference proteome</keyword>
<feature type="domain" description="HTH araC/xylS-type" evidence="5">
    <location>
        <begin position="463"/>
        <end position="561"/>
    </location>
</feature>
<dbReference type="GO" id="GO:0000160">
    <property type="term" value="P:phosphorelay signal transduction system"/>
    <property type="evidence" value="ECO:0007669"/>
    <property type="project" value="InterPro"/>
</dbReference>
<dbReference type="Pfam" id="PF00072">
    <property type="entry name" value="Response_reg"/>
    <property type="match status" value="1"/>
</dbReference>
<dbReference type="AlphaFoldDB" id="A0A5R9GJZ0"/>
<name>A0A5R9GJZ0_9BACL</name>
<keyword evidence="3" id="KW-0804">Transcription</keyword>
<dbReference type="Pfam" id="PF12833">
    <property type="entry name" value="HTH_18"/>
    <property type="match status" value="1"/>
</dbReference>
<comment type="caution">
    <text evidence="7">The sequence shown here is derived from an EMBL/GenBank/DDBJ whole genome shotgun (WGS) entry which is preliminary data.</text>
</comment>
<dbReference type="InterPro" id="IPR018060">
    <property type="entry name" value="HTH_AraC"/>
</dbReference>
<gene>
    <name evidence="7" type="ORF">FE782_00335</name>
</gene>
<feature type="modified residue" description="4-aspartylphosphate" evidence="4">
    <location>
        <position position="91"/>
    </location>
</feature>
<accession>A0A5R9GJZ0</accession>
<dbReference type="Proteomes" id="UP000309676">
    <property type="component" value="Unassembled WGS sequence"/>
</dbReference>
<dbReference type="InterPro" id="IPR009057">
    <property type="entry name" value="Homeodomain-like_sf"/>
</dbReference>
<evidence type="ECO:0000313" key="8">
    <source>
        <dbReference type="Proteomes" id="UP000309676"/>
    </source>
</evidence>
<dbReference type="Gene3D" id="1.10.10.60">
    <property type="entry name" value="Homeodomain-like"/>
    <property type="match status" value="2"/>
</dbReference>
<dbReference type="Gene3D" id="3.40.50.2300">
    <property type="match status" value="1"/>
</dbReference>
<sequence length="563" mass="65252">MECKRPFASNRMPTPALRYISEFPLPKTHRCRRTTPVYKVMLIDDDVLMLKFLRQLIDWEKLGLRICADAYSSVKALDKFKQEKPDIVVSDIGLPQMNGLQLADRFKSLKPDVRIIFLTCYEDFHYLKQALHMNADDYLLKDQLIATQLEDTLKRSMKAIEDHIGFDAQSAYREDFKRNLDVLKTSFFDQLVKGSSDEHSLLGYAERLGMKWDYPLFKLSIGNIAYSSLISRYPCKDVEVLRYSVYNIASELSERHEGIYVFHYKGEVAVLLNFRSAVTTKPQEYLEAYIREVRRACMEFLKIDLHFIHAPDSPMLGAIRDVYKRMLRNKHHAFYSDPTYVEWSSKQDVYHPAGHLFDAVKKGLIKAVQEGNDASLNQSLLQMQETAREQRINPQEWIQSCVDTVRFLELKFANKTADEAFYSVLESTLSSNDLLSLMKWKLSELMGEVHAPVETGLQEAKLRAVDQYIISNLSENVGSLEMAQHLGLNASYFSRYFKRLTGENFTDYVHKFKMGIAAKMLENTDDMVESVAMKLGYYERSYFSKIFKKYTGVTPSELRNKGR</sequence>
<feature type="domain" description="Response regulatory" evidence="6">
    <location>
        <begin position="39"/>
        <end position="156"/>
    </location>
</feature>
<evidence type="ECO:0000256" key="4">
    <source>
        <dbReference type="PROSITE-ProRule" id="PRU00169"/>
    </source>
</evidence>
<dbReference type="InterPro" id="IPR018062">
    <property type="entry name" value="HTH_AraC-typ_CS"/>
</dbReference>
<keyword evidence="4" id="KW-0597">Phosphoprotein</keyword>
<dbReference type="SUPFAM" id="SSF52172">
    <property type="entry name" value="CheY-like"/>
    <property type="match status" value="1"/>
</dbReference>
<dbReference type="PROSITE" id="PS50110">
    <property type="entry name" value="RESPONSE_REGULATORY"/>
    <property type="match status" value="1"/>
</dbReference>
<reference evidence="7 8" key="1">
    <citation type="submission" date="2019-05" db="EMBL/GenBank/DDBJ databases">
        <authorList>
            <person name="Narsing Rao M.P."/>
            <person name="Li W.J."/>
        </authorList>
    </citation>
    <scope>NUCLEOTIDE SEQUENCE [LARGE SCALE GENOMIC DNA]</scope>
    <source>
        <strain evidence="7 8">SYSU_K30003</strain>
    </source>
</reference>
<dbReference type="GO" id="GO:0043565">
    <property type="term" value="F:sequence-specific DNA binding"/>
    <property type="evidence" value="ECO:0007669"/>
    <property type="project" value="InterPro"/>
</dbReference>
<keyword evidence="2" id="KW-0238">DNA-binding</keyword>
<evidence type="ECO:0000256" key="2">
    <source>
        <dbReference type="ARBA" id="ARBA00023125"/>
    </source>
</evidence>